<dbReference type="RefSeq" id="WP_066518040.1">
    <property type="nucleotide sequence ID" value="NZ_CABMOF010000001.1"/>
</dbReference>
<evidence type="ECO:0000313" key="2">
    <source>
        <dbReference type="Proteomes" id="UP000070366"/>
    </source>
</evidence>
<dbReference type="InterPro" id="IPR009296">
    <property type="entry name" value="DUF951"/>
</dbReference>
<dbReference type="EMBL" id="LSZW01000062">
    <property type="protein sequence ID" value="KXK65351.1"/>
    <property type="molecule type" value="Genomic_DNA"/>
</dbReference>
<dbReference type="PATRIC" id="fig|626937.4.peg.1918"/>
<organism evidence="1 2">
    <name type="scientific">Christensenella minuta</name>
    <dbReference type="NCBI Taxonomy" id="626937"/>
    <lineage>
        <taxon>Bacteria</taxon>
        <taxon>Bacillati</taxon>
        <taxon>Bacillota</taxon>
        <taxon>Clostridia</taxon>
        <taxon>Christensenellales</taxon>
        <taxon>Christensenellaceae</taxon>
        <taxon>Christensenella</taxon>
    </lineage>
</organism>
<dbReference type="PANTHER" id="PTHR38455">
    <property type="entry name" value="HYPOTHETICAL CYTOSOLIC PROTEIN"/>
    <property type="match status" value="1"/>
</dbReference>
<dbReference type="Proteomes" id="UP000070366">
    <property type="component" value="Unassembled WGS sequence"/>
</dbReference>
<dbReference type="PIRSF" id="PIRSF037263">
    <property type="entry name" value="DUF951_bac"/>
    <property type="match status" value="1"/>
</dbReference>
<dbReference type="KEGG" id="cmiu:B1H56_05525"/>
<evidence type="ECO:0008006" key="3">
    <source>
        <dbReference type="Google" id="ProtNLM"/>
    </source>
</evidence>
<dbReference type="AlphaFoldDB" id="A0A136Q3V1"/>
<dbReference type="OrthoDB" id="9802710at2"/>
<protein>
    <recommendedName>
        <fullName evidence="3">DUF951 domain-containing protein</fullName>
    </recommendedName>
</protein>
<dbReference type="Pfam" id="PF06107">
    <property type="entry name" value="DUF951"/>
    <property type="match status" value="1"/>
</dbReference>
<sequence length="63" mass="7079">MAEKVSCGDIVVMQKKHPCGSDKWQVLRTGADIKLKCLGCGHIVMLDYAAFIKRMKKVLIDEQ</sequence>
<gene>
    <name evidence="1" type="ORF">HMPREF3293_01941</name>
</gene>
<proteinExistence type="predicted"/>
<reference evidence="1 2" key="1">
    <citation type="submission" date="2016-02" db="EMBL/GenBank/DDBJ databases">
        <authorList>
            <person name="Wen L."/>
            <person name="He K."/>
            <person name="Yang H."/>
        </authorList>
    </citation>
    <scope>NUCLEOTIDE SEQUENCE [LARGE SCALE GENOMIC DNA]</scope>
    <source>
        <strain evidence="1 2">DSM 22607</strain>
    </source>
</reference>
<evidence type="ECO:0000313" key="1">
    <source>
        <dbReference type="EMBL" id="KXK65351.1"/>
    </source>
</evidence>
<accession>A0A136Q3V1</accession>
<dbReference type="PANTHER" id="PTHR38455:SF1">
    <property type="entry name" value="DUF951 DOMAIN-CONTAINING PROTEIN"/>
    <property type="match status" value="1"/>
</dbReference>
<dbReference type="STRING" id="626937.HMPREF3293_01941"/>
<comment type="caution">
    <text evidence="1">The sequence shown here is derived from an EMBL/GenBank/DDBJ whole genome shotgun (WGS) entry which is preliminary data.</text>
</comment>
<keyword evidence="2" id="KW-1185">Reference proteome</keyword>
<name>A0A136Q3V1_9FIRM</name>